<gene>
    <name evidence="12" type="ORF">J5N97_026190</name>
</gene>
<comment type="subcellular location">
    <subcellularLocation>
        <location evidence="1">Nucleus</location>
    </subcellularLocation>
</comment>
<protein>
    <recommendedName>
        <fullName evidence="11">SBP-type domain-containing protein</fullName>
    </recommendedName>
</protein>
<dbReference type="GO" id="GO:0003677">
    <property type="term" value="F:DNA binding"/>
    <property type="evidence" value="ECO:0007669"/>
    <property type="project" value="UniProtKB-KW"/>
</dbReference>
<evidence type="ECO:0000256" key="2">
    <source>
        <dbReference type="ARBA" id="ARBA00022723"/>
    </source>
</evidence>
<feature type="compositionally biased region" description="Low complexity" evidence="10">
    <location>
        <begin position="1"/>
        <end position="16"/>
    </location>
</feature>
<keyword evidence="3 9" id="KW-0863">Zinc-finger</keyword>
<feature type="region of interest" description="Disordered" evidence="10">
    <location>
        <begin position="97"/>
        <end position="124"/>
    </location>
</feature>
<feature type="domain" description="SBP-type" evidence="11">
    <location>
        <begin position="31"/>
        <end position="108"/>
    </location>
</feature>
<evidence type="ECO:0000259" key="11">
    <source>
        <dbReference type="PROSITE" id="PS51141"/>
    </source>
</evidence>
<dbReference type="PANTHER" id="PTHR31251">
    <property type="entry name" value="SQUAMOSA PROMOTER-BINDING-LIKE PROTEIN 4"/>
    <property type="match status" value="1"/>
</dbReference>
<feature type="region of interest" description="Disordered" evidence="10">
    <location>
        <begin position="1"/>
        <end position="31"/>
    </location>
</feature>
<dbReference type="Pfam" id="PF03110">
    <property type="entry name" value="SBP"/>
    <property type="match status" value="1"/>
</dbReference>
<keyword evidence="8" id="KW-0539">Nucleus</keyword>
<evidence type="ECO:0000256" key="9">
    <source>
        <dbReference type="PROSITE-ProRule" id="PRU00470"/>
    </source>
</evidence>
<evidence type="ECO:0000256" key="3">
    <source>
        <dbReference type="ARBA" id="ARBA00022771"/>
    </source>
</evidence>
<evidence type="ECO:0000256" key="4">
    <source>
        <dbReference type="ARBA" id="ARBA00022833"/>
    </source>
</evidence>
<dbReference type="InterPro" id="IPR044817">
    <property type="entry name" value="SBP-like"/>
</dbReference>
<evidence type="ECO:0000313" key="13">
    <source>
        <dbReference type="Proteomes" id="UP001085076"/>
    </source>
</evidence>
<reference evidence="12" key="1">
    <citation type="submission" date="2021-03" db="EMBL/GenBank/DDBJ databases">
        <authorList>
            <person name="Li Z."/>
            <person name="Yang C."/>
        </authorList>
    </citation>
    <scope>NUCLEOTIDE SEQUENCE</scope>
    <source>
        <strain evidence="12">Dzin_1.0</strain>
        <tissue evidence="12">Leaf</tissue>
    </source>
</reference>
<dbReference type="EMBL" id="JAGGNH010000008">
    <property type="protein sequence ID" value="KAJ0965052.1"/>
    <property type="molecule type" value="Genomic_DNA"/>
</dbReference>
<dbReference type="GO" id="GO:0005634">
    <property type="term" value="C:nucleus"/>
    <property type="evidence" value="ECO:0007669"/>
    <property type="project" value="UniProtKB-SubCell"/>
</dbReference>
<dbReference type="InterPro" id="IPR036893">
    <property type="entry name" value="SBP_sf"/>
</dbReference>
<evidence type="ECO:0000256" key="8">
    <source>
        <dbReference type="ARBA" id="ARBA00023242"/>
    </source>
</evidence>
<dbReference type="SUPFAM" id="SSF103612">
    <property type="entry name" value="SBT domain"/>
    <property type="match status" value="1"/>
</dbReference>
<dbReference type="PROSITE" id="PS51141">
    <property type="entry name" value="ZF_SBP"/>
    <property type="match status" value="1"/>
</dbReference>
<proteinExistence type="predicted"/>
<dbReference type="OrthoDB" id="514967at2759"/>
<dbReference type="AlphaFoldDB" id="A0A9D5C2Q6"/>
<sequence>MSSGMEMDSSSSSSSEKPSKKGKGVVQQQEPPRCQVEGCKVDLSDAKAYYSRHKVCGMHSKSPMVIVAGLEQRFCQQCSRFHLLPEFDQGKRSCRRRLAGHNERRRKPPPVPLPSRYGRPTSYQEDNSRYRNFLMDFTSYPRPPGAEVWSTIRPDDRVASSNWQGGFSPSPARVPEHNTSHQCMQGSISGTLFSNPEVPPVEALAGVDDDSSCALSLLSNQPWCSTTRSQAPAVSTNTSFEGTTSMAPNYADTTAYGVGVGSNSLEVHHEMAQFPGELELALQGSRLIYQISVPTRSTNNLVMVMVMVMACIGLFRDNCVLLCL</sequence>
<dbReference type="InterPro" id="IPR004333">
    <property type="entry name" value="SBP_dom"/>
</dbReference>
<evidence type="ECO:0000256" key="7">
    <source>
        <dbReference type="ARBA" id="ARBA00023163"/>
    </source>
</evidence>
<keyword evidence="13" id="KW-1185">Reference proteome</keyword>
<evidence type="ECO:0000256" key="5">
    <source>
        <dbReference type="ARBA" id="ARBA00023015"/>
    </source>
</evidence>
<dbReference type="GO" id="GO:0008270">
    <property type="term" value="F:zinc ion binding"/>
    <property type="evidence" value="ECO:0007669"/>
    <property type="project" value="UniProtKB-KW"/>
</dbReference>
<keyword evidence="2" id="KW-0479">Metal-binding</keyword>
<comment type="caution">
    <text evidence="12">The sequence shown here is derived from an EMBL/GenBank/DDBJ whole genome shotgun (WGS) entry which is preliminary data.</text>
</comment>
<dbReference type="Proteomes" id="UP001085076">
    <property type="component" value="Miscellaneous, Linkage group lg08"/>
</dbReference>
<dbReference type="FunFam" id="4.10.1100.10:FF:000001">
    <property type="entry name" value="Squamosa promoter-binding-like protein 14"/>
    <property type="match status" value="1"/>
</dbReference>
<evidence type="ECO:0000256" key="6">
    <source>
        <dbReference type="ARBA" id="ARBA00023125"/>
    </source>
</evidence>
<keyword evidence="4" id="KW-0862">Zinc</keyword>
<evidence type="ECO:0000256" key="10">
    <source>
        <dbReference type="SAM" id="MobiDB-lite"/>
    </source>
</evidence>
<keyword evidence="7" id="KW-0804">Transcription</keyword>
<organism evidence="12 13">
    <name type="scientific">Dioscorea zingiberensis</name>
    <dbReference type="NCBI Taxonomy" id="325984"/>
    <lineage>
        <taxon>Eukaryota</taxon>
        <taxon>Viridiplantae</taxon>
        <taxon>Streptophyta</taxon>
        <taxon>Embryophyta</taxon>
        <taxon>Tracheophyta</taxon>
        <taxon>Spermatophyta</taxon>
        <taxon>Magnoliopsida</taxon>
        <taxon>Liliopsida</taxon>
        <taxon>Dioscoreales</taxon>
        <taxon>Dioscoreaceae</taxon>
        <taxon>Dioscorea</taxon>
    </lineage>
</organism>
<dbReference type="Gene3D" id="4.10.1100.10">
    <property type="entry name" value="Transcription factor, SBP-box domain"/>
    <property type="match status" value="1"/>
</dbReference>
<evidence type="ECO:0000256" key="1">
    <source>
        <dbReference type="ARBA" id="ARBA00004123"/>
    </source>
</evidence>
<evidence type="ECO:0000313" key="12">
    <source>
        <dbReference type="EMBL" id="KAJ0965052.1"/>
    </source>
</evidence>
<accession>A0A9D5C2Q6</accession>
<name>A0A9D5C2Q6_9LILI</name>
<reference evidence="12" key="2">
    <citation type="journal article" date="2022" name="Hortic Res">
        <title>The genome of Dioscorea zingiberensis sheds light on the biosynthesis, origin and evolution of the medicinally important diosgenin saponins.</title>
        <authorList>
            <person name="Li Y."/>
            <person name="Tan C."/>
            <person name="Li Z."/>
            <person name="Guo J."/>
            <person name="Li S."/>
            <person name="Chen X."/>
            <person name="Wang C."/>
            <person name="Dai X."/>
            <person name="Yang H."/>
            <person name="Song W."/>
            <person name="Hou L."/>
            <person name="Xu J."/>
            <person name="Tong Z."/>
            <person name="Xu A."/>
            <person name="Yuan X."/>
            <person name="Wang W."/>
            <person name="Yang Q."/>
            <person name="Chen L."/>
            <person name="Sun Z."/>
            <person name="Wang K."/>
            <person name="Pan B."/>
            <person name="Chen J."/>
            <person name="Bao Y."/>
            <person name="Liu F."/>
            <person name="Qi X."/>
            <person name="Gang D.R."/>
            <person name="Wen J."/>
            <person name="Li J."/>
        </authorList>
    </citation>
    <scope>NUCLEOTIDE SEQUENCE</scope>
    <source>
        <strain evidence="12">Dzin_1.0</strain>
    </source>
</reference>
<keyword evidence="5" id="KW-0805">Transcription regulation</keyword>
<keyword evidence="6" id="KW-0238">DNA-binding</keyword>
<feature type="compositionally biased region" description="Basic residues" evidence="10">
    <location>
        <begin position="97"/>
        <end position="108"/>
    </location>
</feature>
<dbReference type="PANTHER" id="PTHR31251:SF226">
    <property type="entry name" value="SQUAMOSA PROMOTER-BINDING-LIKE PROTEIN 6"/>
    <property type="match status" value="1"/>
</dbReference>